<dbReference type="GO" id="GO:0003676">
    <property type="term" value="F:nucleic acid binding"/>
    <property type="evidence" value="ECO:0007669"/>
    <property type="project" value="InterPro"/>
</dbReference>
<dbReference type="CDD" id="cd18787">
    <property type="entry name" value="SF2_C_DEAD"/>
    <property type="match status" value="1"/>
</dbReference>
<evidence type="ECO:0000259" key="9">
    <source>
        <dbReference type="PROSITE" id="PS51194"/>
    </source>
</evidence>
<keyword evidence="3 11" id="KW-0347">Helicase</keyword>
<dbReference type="InterPro" id="IPR014014">
    <property type="entry name" value="RNA_helicase_DEAD_Q_motif"/>
</dbReference>
<dbReference type="InterPro" id="IPR044742">
    <property type="entry name" value="DEAD/DEAH_RhlB"/>
</dbReference>
<feature type="compositionally biased region" description="Basic residues" evidence="7">
    <location>
        <begin position="424"/>
        <end position="444"/>
    </location>
</feature>
<dbReference type="InterPro" id="IPR027417">
    <property type="entry name" value="P-loop_NTPase"/>
</dbReference>
<evidence type="ECO:0000256" key="3">
    <source>
        <dbReference type="ARBA" id="ARBA00022806"/>
    </source>
</evidence>
<proteinExistence type="inferred from homology"/>
<comment type="caution">
    <text evidence="11">The sequence shown here is derived from an EMBL/GenBank/DDBJ whole genome shotgun (WGS) entry which is preliminary data.</text>
</comment>
<dbReference type="PANTHER" id="PTHR47959:SF13">
    <property type="entry name" value="ATP-DEPENDENT RNA HELICASE RHLE"/>
    <property type="match status" value="1"/>
</dbReference>
<dbReference type="Pfam" id="PF00270">
    <property type="entry name" value="DEAD"/>
    <property type="match status" value="1"/>
</dbReference>
<evidence type="ECO:0000313" key="11">
    <source>
        <dbReference type="EMBL" id="PZE18482.1"/>
    </source>
</evidence>
<dbReference type="GO" id="GO:0005524">
    <property type="term" value="F:ATP binding"/>
    <property type="evidence" value="ECO:0007669"/>
    <property type="project" value="UniProtKB-KW"/>
</dbReference>
<reference evidence="11 12" key="1">
    <citation type="submission" date="2018-06" db="EMBL/GenBank/DDBJ databases">
        <title>The draft genome sequence of Crocinitomix sp. SM1701.</title>
        <authorList>
            <person name="Zhang X."/>
        </authorList>
    </citation>
    <scope>NUCLEOTIDE SEQUENCE [LARGE SCALE GENOMIC DNA]</scope>
    <source>
        <strain evidence="11 12">SM1701</strain>
    </source>
</reference>
<protein>
    <submittedName>
        <fullName evidence="11">ATP-dependent helicase</fullName>
    </submittedName>
</protein>
<organism evidence="11 12">
    <name type="scientific">Putridiphycobacter roseus</name>
    <dbReference type="NCBI Taxonomy" id="2219161"/>
    <lineage>
        <taxon>Bacteria</taxon>
        <taxon>Pseudomonadati</taxon>
        <taxon>Bacteroidota</taxon>
        <taxon>Flavobacteriia</taxon>
        <taxon>Flavobacteriales</taxon>
        <taxon>Crocinitomicaceae</taxon>
        <taxon>Putridiphycobacter</taxon>
    </lineage>
</organism>
<dbReference type="InterPro" id="IPR050079">
    <property type="entry name" value="DEAD_box_RNA_helicase"/>
</dbReference>
<evidence type="ECO:0000256" key="1">
    <source>
        <dbReference type="ARBA" id="ARBA00022741"/>
    </source>
</evidence>
<dbReference type="GO" id="GO:0005829">
    <property type="term" value="C:cytosol"/>
    <property type="evidence" value="ECO:0007669"/>
    <property type="project" value="TreeGrafter"/>
</dbReference>
<dbReference type="InterPro" id="IPR014001">
    <property type="entry name" value="Helicase_ATP-bd"/>
</dbReference>
<evidence type="ECO:0000256" key="2">
    <source>
        <dbReference type="ARBA" id="ARBA00022801"/>
    </source>
</evidence>
<evidence type="ECO:0000256" key="4">
    <source>
        <dbReference type="ARBA" id="ARBA00022840"/>
    </source>
</evidence>
<dbReference type="Proteomes" id="UP000249248">
    <property type="component" value="Unassembled WGS sequence"/>
</dbReference>
<dbReference type="CDD" id="cd00268">
    <property type="entry name" value="DEADc"/>
    <property type="match status" value="1"/>
</dbReference>
<dbReference type="InterPro" id="IPR011545">
    <property type="entry name" value="DEAD/DEAH_box_helicase_dom"/>
</dbReference>
<dbReference type="PROSITE" id="PS51195">
    <property type="entry name" value="Q_MOTIF"/>
    <property type="match status" value="1"/>
</dbReference>
<comment type="similarity">
    <text evidence="5">Belongs to the DEAD box helicase family.</text>
</comment>
<dbReference type="PROSITE" id="PS51192">
    <property type="entry name" value="HELICASE_ATP_BIND_1"/>
    <property type="match status" value="1"/>
</dbReference>
<name>A0A2W1NS58_9FLAO</name>
<evidence type="ECO:0000259" key="10">
    <source>
        <dbReference type="PROSITE" id="PS51195"/>
    </source>
</evidence>
<dbReference type="OrthoDB" id="9785240at2"/>
<keyword evidence="2" id="KW-0378">Hydrolase</keyword>
<dbReference type="SMART" id="SM00490">
    <property type="entry name" value="HELICc"/>
    <property type="match status" value="1"/>
</dbReference>
<dbReference type="Gene3D" id="3.40.50.300">
    <property type="entry name" value="P-loop containing nucleotide triphosphate hydrolases"/>
    <property type="match status" value="2"/>
</dbReference>
<evidence type="ECO:0000256" key="7">
    <source>
        <dbReference type="SAM" id="MobiDB-lite"/>
    </source>
</evidence>
<sequence length="444" mass="50056">MTFEDLNLNTPLQNALADLEFLYPTPIQEKALPIILSGKDMIGIAQTGTGKTFAYLLPILKQLKFSEGKHPRVLILVPTRELVVQVVGELEKLTTYITTRVVGVYGGTNINTQKQKVYDGVDILVATPGRLLDLALTGNLRFKQIQKLVIDEVDEMLNLGFRTQLNNILDLLPEKRQNLMFSATITEDVEKLINDFFNQPEKIEVVPNGTPLELIDQSAYLVPNFYTKINLLNHLLEDESLEKVLIFVDSKKLADRMADHLDPKYNEVIGVMHSNKSQNYRLNAIKKFENGEHRILIATEIIARGLDILDVSHVINFDTPDVPENYIHRIGRTGRADKTGGAITFVNEVEVPSMELIEALMGQEIPKVEIPKEVEISTVFTDDEIPNLADKHYLKEATITQSKGAFHEKSAKNSKTNQGGSYKNKIKAKYNKPKTRSAKTKRKH</sequence>
<feature type="domain" description="DEAD-box RNA helicase Q" evidence="10">
    <location>
        <begin position="1"/>
        <end position="29"/>
    </location>
</feature>
<dbReference type="InterPro" id="IPR001650">
    <property type="entry name" value="Helicase_C-like"/>
</dbReference>
<evidence type="ECO:0000259" key="8">
    <source>
        <dbReference type="PROSITE" id="PS51192"/>
    </source>
</evidence>
<feature type="region of interest" description="Disordered" evidence="7">
    <location>
        <begin position="402"/>
        <end position="444"/>
    </location>
</feature>
<keyword evidence="1" id="KW-0547">Nucleotide-binding</keyword>
<dbReference type="Pfam" id="PF00271">
    <property type="entry name" value="Helicase_C"/>
    <property type="match status" value="1"/>
</dbReference>
<accession>A0A2W1NS58</accession>
<dbReference type="RefSeq" id="WP_111061382.1">
    <property type="nucleotide sequence ID" value="NZ_JBHUCU010000007.1"/>
</dbReference>
<gene>
    <name evidence="11" type="ORF">DNU06_01220</name>
</gene>
<dbReference type="PANTHER" id="PTHR47959">
    <property type="entry name" value="ATP-DEPENDENT RNA HELICASE RHLE-RELATED"/>
    <property type="match status" value="1"/>
</dbReference>
<evidence type="ECO:0000313" key="12">
    <source>
        <dbReference type="Proteomes" id="UP000249248"/>
    </source>
</evidence>
<keyword evidence="4" id="KW-0067">ATP-binding</keyword>
<feature type="short sequence motif" description="Q motif" evidence="6">
    <location>
        <begin position="1"/>
        <end position="29"/>
    </location>
</feature>
<evidence type="ECO:0000256" key="6">
    <source>
        <dbReference type="PROSITE-ProRule" id="PRU00552"/>
    </source>
</evidence>
<dbReference type="GO" id="GO:0003724">
    <property type="term" value="F:RNA helicase activity"/>
    <property type="evidence" value="ECO:0007669"/>
    <property type="project" value="InterPro"/>
</dbReference>
<dbReference type="GO" id="GO:0016787">
    <property type="term" value="F:hydrolase activity"/>
    <property type="evidence" value="ECO:0007669"/>
    <property type="project" value="UniProtKB-KW"/>
</dbReference>
<feature type="domain" description="Helicase C-terminal" evidence="9">
    <location>
        <begin position="230"/>
        <end position="378"/>
    </location>
</feature>
<feature type="domain" description="Helicase ATP-binding" evidence="8">
    <location>
        <begin position="32"/>
        <end position="203"/>
    </location>
</feature>
<dbReference type="EMBL" id="QKSB01000001">
    <property type="protein sequence ID" value="PZE18482.1"/>
    <property type="molecule type" value="Genomic_DNA"/>
</dbReference>
<dbReference type="PROSITE" id="PS51194">
    <property type="entry name" value="HELICASE_CTER"/>
    <property type="match status" value="1"/>
</dbReference>
<dbReference type="SUPFAM" id="SSF52540">
    <property type="entry name" value="P-loop containing nucleoside triphosphate hydrolases"/>
    <property type="match status" value="2"/>
</dbReference>
<evidence type="ECO:0000256" key="5">
    <source>
        <dbReference type="ARBA" id="ARBA00038437"/>
    </source>
</evidence>
<dbReference type="AlphaFoldDB" id="A0A2W1NS58"/>
<keyword evidence="12" id="KW-1185">Reference proteome</keyword>
<dbReference type="SMART" id="SM00487">
    <property type="entry name" value="DEXDc"/>
    <property type="match status" value="1"/>
</dbReference>